<dbReference type="InterPro" id="IPR041628">
    <property type="entry name" value="ChlI/MoxR_AAA_lid"/>
</dbReference>
<keyword evidence="8" id="KW-0934">Plastid</keyword>
<keyword evidence="5" id="KW-0067">ATP-binding</keyword>
<dbReference type="GO" id="GO:0016851">
    <property type="term" value="F:magnesium chelatase activity"/>
    <property type="evidence" value="ECO:0007669"/>
    <property type="project" value="UniProtKB-EC"/>
</dbReference>
<dbReference type="Gene3D" id="3.40.50.300">
    <property type="entry name" value="P-loop containing nucleotide triphosphate hydrolases"/>
    <property type="match status" value="1"/>
</dbReference>
<dbReference type="InterPro" id="IPR000523">
    <property type="entry name" value="Mg_chelatse_chII-like_cat_dom"/>
</dbReference>
<evidence type="ECO:0000313" key="8">
    <source>
        <dbReference type="EMBL" id="ACT46835.1"/>
    </source>
</evidence>
<evidence type="ECO:0000259" key="6">
    <source>
        <dbReference type="Pfam" id="PF01078"/>
    </source>
</evidence>
<evidence type="ECO:0000256" key="5">
    <source>
        <dbReference type="ARBA" id="ARBA00022840"/>
    </source>
</evidence>
<dbReference type="CDD" id="cd00009">
    <property type="entry name" value="AAA"/>
    <property type="match status" value="1"/>
</dbReference>
<dbReference type="GO" id="GO:0005524">
    <property type="term" value="F:ATP binding"/>
    <property type="evidence" value="ECO:0007669"/>
    <property type="project" value="UniProtKB-KW"/>
</dbReference>
<sequence>MKPTFPFTAILGQDSVKLALLLNTIEPNIGGLLILGTRGTGKSTTVRAIKELLPDIKDFINPYPKHKINQRTKHTEGTRTSVRSMPMVELPLGATEEHICGTLNIEKAFTKGVTELKPGILAKAHMGFLYVDEINLLEDNLIDVLLDAAASGWNTIERDGISMRHPAKFVLIGSGNPEERDLRPQFADRFGMCAEPLGPENSDMRTKMLLQCLQFDKNPHLFRKGYVSLQRDLRSKILKAIHRLPKVIINSVQQRIICDVCSKLCLHGVRGDIAVARASRAHAAFEGRIQVLLKDIDAVIGMCLCHRLTHEIRDIEVSSQMVKNVFWETVSSL</sequence>
<dbReference type="UniPathway" id="UPA00668"/>
<geneLocation type="plastid" evidence="8"/>
<dbReference type="PANTHER" id="PTHR32039">
    <property type="entry name" value="MAGNESIUM-CHELATASE SUBUNIT CHLI"/>
    <property type="match status" value="1"/>
</dbReference>
<dbReference type="PANTHER" id="PTHR32039:SF9">
    <property type="entry name" value="MAGNESIUM-CHELATASE SUBUNIT CHLI-2, CHLOROPLASTIC"/>
    <property type="match status" value="1"/>
</dbReference>
<comment type="similarity">
    <text evidence="2">Belongs to the Mg-chelatase subunits D/I family.</text>
</comment>
<dbReference type="EC" id="6.6.1.1" evidence="3"/>
<evidence type="ECO:0000256" key="2">
    <source>
        <dbReference type="ARBA" id="ARBA00005799"/>
    </source>
</evidence>
<dbReference type="EMBL" id="GQ358203">
    <property type="protein sequence ID" value="ACT46835.1"/>
    <property type="molecule type" value="Genomic_DNA"/>
</dbReference>
<reference evidence="8" key="1">
    <citation type="journal article" date="2009" name="Genome Biol. Evol.">
        <title>The complete plastid genome sequence of the secondarily nonphotosynthetic alga Cryptomonas paramecium: reduction, compaction, and accelerated evolutionary rate.</title>
        <authorList>
            <person name="Donaher N."/>
            <person name="Tanifuji G."/>
            <person name="Onodera N.T."/>
            <person name="Malfatti S.A."/>
            <person name="Chain P.S."/>
            <person name="Hara Y."/>
            <person name="Archibald J.M."/>
        </authorList>
    </citation>
    <scope>NUCLEOTIDE SEQUENCE</scope>
    <source>
        <strain evidence="8">CCAP977/2a</strain>
    </source>
</reference>
<feature type="domain" description="Magnesium chelatase ChlI-like catalytic" evidence="6">
    <location>
        <begin position="8"/>
        <end position="177"/>
    </location>
</feature>
<dbReference type="Pfam" id="PF17863">
    <property type="entry name" value="AAA_lid_2"/>
    <property type="match status" value="1"/>
</dbReference>
<feature type="domain" description="ChlI/MoxR AAA lid" evidence="7">
    <location>
        <begin position="257"/>
        <end position="311"/>
    </location>
</feature>
<dbReference type="SUPFAM" id="SSF52540">
    <property type="entry name" value="P-loop containing nucleoside triphosphate hydrolases"/>
    <property type="match status" value="1"/>
</dbReference>
<evidence type="ECO:0000256" key="4">
    <source>
        <dbReference type="ARBA" id="ARBA00022741"/>
    </source>
</evidence>
<keyword evidence="4" id="KW-0547">Nucleotide-binding</keyword>
<dbReference type="Gene3D" id="1.10.8.80">
    <property type="entry name" value="Magnesium chelatase subunit I, C-Terminal domain"/>
    <property type="match status" value="1"/>
</dbReference>
<evidence type="ECO:0000256" key="1">
    <source>
        <dbReference type="ARBA" id="ARBA00005173"/>
    </source>
</evidence>
<evidence type="ECO:0000259" key="7">
    <source>
        <dbReference type="Pfam" id="PF17863"/>
    </source>
</evidence>
<dbReference type="GO" id="GO:0015995">
    <property type="term" value="P:chlorophyll biosynthetic process"/>
    <property type="evidence" value="ECO:0007669"/>
    <property type="project" value="UniProtKB-UniPathway"/>
</dbReference>
<dbReference type="RefSeq" id="YP_003359299.1">
    <property type="nucleotide sequence ID" value="NC_013703.1"/>
</dbReference>
<name>D2ISE3_9CRYP</name>
<dbReference type="InterPro" id="IPR045006">
    <property type="entry name" value="CHLI-like"/>
</dbReference>
<accession>D2ISE3</accession>
<gene>
    <name evidence="8" type="primary">chlI</name>
    <name evidence="8" type="ORF">CRPAC_p083</name>
</gene>
<dbReference type="AlphaFoldDB" id="D2ISE3"/>
<comment type="pathway">
    <text evidence="1">Porphyrin-containing compound metabolism; chlorophyll biosynthesis.</text>
</comment>
<proteinExistence type="inferred from homology"/>
<dbReference type="InterPro" id="IPR027417">
    <property type="entry name" value="P-loop_NTPase"/>
</dbReference>
<evidence type="ECO:0000256" key="3">
    <source>
        <dbReference type="ARBA" id="ARBA00012825"/>
    </source>
</evidence>
<protein>
    <recommendedName>
        <fullName evidence="3">magnesium chelatase</fullName>
        <ecNumber evidence="3">6.6.1.1</ecNumber>
    </recommendedName>
</protein>
<organism evidence="8">
    <name type="scientific">Cryptomonas paramaecium</name>
    <dbReference type="NCBI Taxonomy" id="2898"/>
    <lineage>
        <taxon>Eukaryota</taxon>
        <taxon>Cryptophyceae</taxon>
        <taxon>Cryptomonadales</taxon>
        <taxon>Cryptomonadaceae</taxon>
        <taxon>Cryptomonas</taxon>
    </lineage>
</organism>
<dbReference type="GeneID" id="8715265"/>
<dbReference type="Pfam" id="PF01078">
    <property type="entry name" value="Mg_chelatase"/>
    <property type="match status" value="1"/>
</dbReference>